<gene>
    <name evidence="2" type="primary">A09g502500.1_BraROA</name>
    <name evidence="2" type="ORF">IGI04_034197</name>
</gene>
<name>A0ABQ7L818_BRACM</name>
<dbReference type="PANTHER" id="PTHR34146:SF3">
    <property type="entry name" value="POLYNUCLEOTIDYL TRANSFERASE, RIBONUCLEASE H-LIKE SUPERFAMILY PROTEIN"/>
    <property type="match status" value="1"/>
</dbReference>
<comment type="caution">
    <text evidence="2">The sequence shown here is derived from an EMBL/GenBank/DDBJ whole genome shotgun (WGS) entry which is preliminary data.</text>
</comment>
<dbReference type="Proteomes" id="UP000823674">
    <property type="component" value="Chromosome A09"/>
</dbReference>
<dbReference type="Pfam" id="PF13456">
    <property type="entry name" value="RVT_3"/>
    <property type="match status" value="1"/>
</dbReference>
<organism evidence="2 3">
    <name type="scientific">Brassica rapa subsp. trilocularis</name>
    <dbReference type="NCBI Taxonomy" id="1813537"/>
    <lineage>
        <taxon>Eukaryota</taxon>
        <taxon>Viridiplantae</taxon>
        <taxon>Streptophyta</taxon>
        <taxon>Embryophyta</taxon>
        <taxon>Tracheophyta</taxon>
        <taxon>Spermatophyta</taxon>
        <taxon>Magnoliopsida</taxon>
        <taxon>eudicotyledons</taxon>
        <taxon>Gunneridae</taxon>
        <taxon>Pentapetalae</taxon>
        <taxon>rosids</taxon>
        <taxon>malvids</taxon>
        <taxon>Brassicales</taxon>
        <taxon>Brassicaceae</taxon>
        <taxon>Brassiceae</taxon>
        <taxon>Brassica</taxon>
    </lineage>
</organism>
<feature type="domain" description="RNase H type-1" evidence="1">
    <location>
        <begin position="49"/>
        <end position="169"/>
    </location>
</feature>
<dbReference type="PANTHER" id="PTHR34146">
    <property type="entry name" value="POLYNUCLEOTIDYL TRANSFERASE, RIBONUCLEASE H-LIKE SUPERFAMILY PROTEIN-RELATED"/>
    <property type="match status" value="1"/>
</dbReference>
<proteinExistence type="predicted"/>
<evidence type="ECO:0000313" key="2">
    <source>
        <dbReference type="EMBL" id="KAG5382727.1"/>
    </source>
</evidence>
<protein>
    <recommendedName>
        <fullName evidence="1">RNase H type-1 domain-containing protein</fullName>
    </recommendedName>
</protein>
<sequence>MGSPMDTIDLAIRECNAWFLANEVIDPGESTMECIPRTPTEEPTFICRVDGSWKNDETTSGVGWILQLQDGSIDILGLQGCHRQISPLHTELKSLIWALKCLLRFQRYCNYFVTDSQELVKMIATPEDWPAFATELDEFKTVWASYQDGQVVYKSRSINTKADFLARQARTRKRVFSYVNTCVPHWIDTRNSAFADSY</sequence>
<dbReference type="InterPro" id="IPR012337">
    <property type="entry name" value="RNaseH-like_sf"/>
</dbReference>
<dbReference type="SUPFAM" id="SSF53098">
    <property type="entry name" value="Ribonuclease H-like"/>
    <property type="match status" value="1"/>
</dbReference>
<accession>A0ABQ7L818</accession>
<dbReference type="InterPro" id="IPR002156">
    <property type="entry name" value="RNaseH_domain"/>
</dbReference>
<dbReference type="InterPro" id="IPR036397">
    <property type="entry name" value="RNaseH_sf"/>
</dbReference>
<dbReference type="CDD" id="cd06222">
    <property type="entry name" value="RNase_H_like"/>
    <property type="match status" value="1"/>
</dbReference>
<dbReference type="InterPro" id="IPR044730">
    <property type="entry name" value="RNase_H-like_dom_plant"/>
</dbReference>
<evidence type="ECO:0000313" key="3">
    <source>
        <dbReference type="Proteomes" id="UP000823674"/>
    </source>
</evidence>
<evidence type="ECO:0000259" key="1">
    <source>
        <dbReference type="Pfam" id="PF13456"/>
    </source>
</evidence>
<dbReference type="Gene3D" id="3.30.420.10">
    <property type="entry name" value="Ribonuclease H-like superfamily/Ribonuclease H"/>
    <property type="match status" value="1"/>
</dbReference>
<dbReference type="EMBL" id="JADBGQ010000008">
    <property type="protein sequence ID" value="KAG5382727.1"/>
    <property type="molecule type" value="Genomic_DNA"/>
</dbReference>
<reference evidence="2 3" key="1">
    <citation type="submission" date="2021-03" db="EMBL/GenBank/DDBJ databases">
        <authorList>
            <person name="King G.J."/>
            <person name="Bancroft I."/>
            <person name="Baten A."/>
            <person name="Bloomfield J."/>
            <person name="Borpatragohain P."/>
            <person name="He Z."/>
            <person name="Irish N."/>
            <person name="Irwin J."/>
            <person name="Liu K."/>
            <person name="Mauleon R.P."/>
            <person name="Moore J."/>
            <person name="Morris R."/>
            <person name="Ostergaard L."/>
            <person name="Wang B."/>
            <person name="Wells R."/>
        </authorList>
    </citation>
    <scope>NUCLEOTIDE SEQUENCE [LARGE SCALE GENOMIC DNA]</scope>
    <source>
        <strain evidence="2">R-o-18</strain>
        <tissue evidence="2">Leaf</tissue>
    </source>
</reference>
<keyword evidence="3" id="KW-1185">Reference proteome</keyword>